<evidence type="ECO:0000256" key="4">
    <source>
        <dbReference type="ARBA" id="ARBA00023012"/>
    </source>
</evidence>
<dbReference type="InterPro" id="IPR036890">
    <property type="entry name" value="HATPase_C_sf"/>
</dbReference>
<dbReference type="SUPFAM" id="SSF55785">
    <property type="entry name" value="PYP-like sensor domain (PAS domain)"/>
    <property type="match status" value="4"/>
</dbReference>
<reference evidence="12" key="1">
    <citation type="journal article" date="2019" name="Int. J. Syst. Evol. Microbiol.">
        <title>The Global Catalogue of Microorganisms (GCM) 10K type strain sequencing project: providing services to taxonomists for standard genome sequencing and annotation.</title>
        <authorList>
            <consortium name="The Broad Institute Genomics Platform"/>
            <consortium name="The Broad Institute Genome Sequencing Center for Infectious Disease"/>
            <person name="Wu L."/>
            <person name="Ma J."/>
        </authorList>
    </citation>
    <scope>NUCLEOTIDE SEQUENCE [LARGE SCALE GENOMIC DNA]</scope>
    <source>
        <strain evidence="12">CCUG 63418</strain>
    </source>
</reference>
<dbReference type="InterPro" id="IPR005467">
    <property type="entry name" value="His_kinase_dom"/>
</dbReference>
<dbReference type="InterPro" id="IPR003594">
    <property type="entry name" value="HATPase_dom"/>
</dbReference>
<dbReference type="Gene3D" id="1.10.287.130">
    <property type="match status" value="1"/>
</dbReference>
<dbReference type="PRINTS" id="PR00344">
    <property type="entry name" value="BCTRLSENSOR"/>
</dbReference>
<protein>
    <recommendedName>
        <fullName evidence="2">histidine kinase</fullName>
        <ecNumber evidence="2">2.7.13.3</ecNumber>
    </recommendedName>
</protein>
<name>A0ABW2YUH9_9SPHI</name>
<feature type="domain" description="Histidine kinase" evidence="7">
    <location>
        <begin position="567"/>
        <end position="788"/>
    </location>
</feature>
<dbReference type="InterPro" id="IPR000014">
    <property type="entry name" value="PAS"/>
</dbReference>
<feature type="transmembrane region" description="Helical" evidence="6">
    <location>
        <begin position="6"/>
        <end position="29"/>
    </location>
</feature>
<dbReference type="PROSITE" id="PS50113">
    <property type="entry name" value="PAC"/>
    <property type="match status" value="4"/>
</dbReference>
<comment type="catalytic activity">
    <reaction evidence="1">
        <text>ATP + protein L-histidine = ADP + protein N-phospho-L-histidine.</text>
        <dbReference type="EC" id="2.7.13.3"/>
    </reaction>
</comment>
<evidence type="ECO:0000259" key="8">
    <source>
        <dbReference type="PROSITE" id="PS50110"/>
    </source>
</evidence>
<dbReference type="Gene3D" id="3.30.565.10">
    <property type="entry name" value="Histidine kinase-like ATPase, C-terminal domain"/>
    <property type="match status" value="1"/>
</dbReference>
<dbReference type="Pfam" id="PF08448">
    <property type="entry name" value="PAS_4"/>
    <property type="match status" value="1"/>
</dbReference>
<feature type="domain" description="PAS" evidence="9">
    <location>
        <begin position="183"/>
        <end position="240"/>
    </location>
</feature>
<evidence type="ECO:0000313" key="11">
    <source>
        <dbReference type="EMBL" id="MFD0749530.1"/>
    </source>
</evidence>
<feature type="domain" description="PAC" evidence="10">
    <location>
        <begin position="242"/>
        <end position="295"/>
    </location>
</feature>
<keyword evidence="3 5" id="KW-0597">Phosphoprotein</keyword>
<dbReference type="Gene3D" id="3.40.50.2300">
    <property type="match status" value="1"/>
</dbReference>
<evidence type="ECO:0000256" key="1">
    <source>
        <dbReference type="ARBA" id="ARBA00000085"/>
    </source>
</evidence>
<evidence type="ECO:0000313" key="12">
    <source>
        <dbReference type="Proteomes" id="UP001596958"/>
    </source>
</evidence>
<dbReference type="InterPro" id="IPR001789">
    <property type="entry name" value="Sig_transdc_resp-reg_receiver"/>
</dbReference>
<dbReference type="SMART" id="SM00086">
    <property type="entry name" value="PAC"/>
    <property type="match status" value="4"/>
</dbReference>
<keyword evidence="4" id="KW-0902">Two-component regulatory system</keyword>
<dbReference type="PROSITE" id="PS50112">
    <property type="entry name" value="PAS"/>
    <property type="match status" value="2"/>
</dbReference>
<sequence>MSFSLYLLFAFLGTVSLSAVVIILMRLWVKKADKKLANQLKTSENLNALLNSLNDVIFEFNEDKVCVNVWFNEQVERVVDPRVCLNKKLEEIIGYEKALKFNNALDYVIEHRRPTSLQYISDHGTGAWLMAKATPVFDESGNYLKRISASVTDISEQKKYEDALKEKELLLLEAQHVAKIGNWLYDSKGEIVYLSDSFLNILGVETAPGGLQTFEFYMSLVHPDDQEECRNFLITIATSNLKQYEHRLITPAGELKYIKIVIGDKLLNDEGVLQRIFGIIQDITDIKLSEKIIKRSRAELIEAQTIAKIGNWSWRPSSNKLTYSDELLNIFEVDPNQLIQMAPFKLLLKNTHENDRTIIRELCKKGTVVSGHTCVFRITTPQKKLKYISVIIGKILRNEKGELHKVIGTLQDVTEQKQAELDYERTENKYKRVLEKVKLAAITIDRLGNVIFCNQYLANLLGYEQSEMLEINWFEHFIPADIRQHVSGMIAGDALPNKYTNAIICRDGSERLITWQNTMTRDENGDIDEITGIGEDITEQQRATQELISAKEIAERSSRFKSEFLSTMSHEIRTPMNAVIGTTNLLLNDSPKPEQLEYLNILKFSGENLLAIINDILDYNKIEAGKLELNQIKFDLPQLAQKTRQAFSARAAEKNLHLDLLVDDGIPPVLLGDQVRLSQILNNLISNAIKFTEKGKITLRLQVLRASEKEITVKFIVTDTGIGISPENQSLIFDPFVQDPVVNQPANTGTGLGLAITKRLINLHKSDISVISEEGKGSQFVFVITFVLPEASHPQPEKTVETNNILSMDGMEVLIVDDNKMNLLIASKFLKRWQVNVDEAINGEQAVQIVAKKRYDLIIMDLQMPVMNGFEATQKIREFNTEVPIIALTADAMPETYDKAIACGMNDYLTKPFVPDAFFSMVSSFYKKI</sequence>
<dbReference type="Proteomes" id="UP001596958">
    <property type="component" value="Unassembled WGS sequence"/>
</dbReference>
<dbReference type="InterPro" id="IPR003661">
    <property type="entry name" value="HisK_dim/P_dom"/>
</dbReference>
<dbReference type="SMART" id="SM00091">
    <property type="entry name" value="PAS"/>
    <property type="match status" value="3"/>
</dbReference>
<feature type="domain" description="PAS" evidence="9">
    <location>
        <begin position="426"/>
        <end position="469"/>
    </location>
</feature>
<dbReference type="RefSeq" id="WP_377097978.1">
    <property type="nucleotide sequence ID" value="NZ_JBHTHU010000002.1"/>
</dbReference>
<evidence type="ECO:0000256" key="5">
    <source>
        <dbReference type="PROSITE-ProRule" id="PRU00169"/>
    </source>
</evidence>
<feature type="domain" description="PAC" evidence="10">
    <location>
        <begin position="497"/>
        <end position="549"/>
    </location>
</feature>
<gene>
    <name evidence="11" type="ORF">ACFQZS_05205</name>
</gene>
<dbReference type="PROSITE" id="PS50110">
    <property type="entry name" value="RESPONSE_REGULATORY"/>
    <property type="match status" value="1"/>
</dbReference>
<feature type="domain" description="Response regulatory" evidence="8">
    <location>
        <begin position="812"/>
        <end position="926"/>
    </location>
</feature>
<dbReference type="Pfam" id="PF13426">
    <property type="entry name" value="PAS_9"/>
    <property type="match status" value="2"/>
</dbReference>
<dbReference type="Pfam" id="PF02518">
    <property type="entry name" value="HATPase_c"/>
    <property type="match status" value="1"/>
</dbReference>
<dbReference type="InterPro" id="IPR001610">
    <property type="entry name" value="PAC"/>
</dbReference>
<feature type="domain" description="PAC" evidence="10">
    <location>
        <begin position="372"/>
        <end position="425"/>
    </location>
</feature>
<evidence type="ECO:0000256" key="6">
    <source>
        <dbReference type="SAM" id="Phobius"/>
    </source>
</evidence>
<dbReference type="Gene3D" id="2.10.70.100">
    <property type="match status" value="2"/>
</dbReference>
<dbReference type="SUPFAM" id="SSF55874">
    <property type="entry name" value="ATPase domain of HSP90 chaperone/DNA topoisomerase II/histidine kinase"/>
    <property type="match status" value="1"/>
</dbReference>
<dbReference type="SUPFAM" id="SSF47384">
    <property type="entry name" value="Homodimeric domain of signal transducing histidine kinase"/>
    <property type="match status" value="1"/>
</dbReference>
<dbReference type="SUPFAM" id="SSF52172">
    <property type="entry name" value="CheY-like"/>
    <property type="match status" value="1"/>
</dbReference>
<dbReference type="InterPro" id="IPR004358">
    <property type="entry name" value="Sig_transdc_His_kin-like_C"/>
</dbReference>
<dbReference type="CDD" id="cd00082">
    <property type="entry name" value="HisKA"/>
    <property type="match status" value="1"/>
</dbReference>
<dbReference type="PANTHER" id="PTHR45339">
    <property type="entry name" value="HYBRID SIGNAL TRANSDUCTION HISTIDINE KINASE J"/>
    <property type="match status" value="1"/>
</dbReference>
<dbReference type="CDD" id="cd00130">
    <property type="entry name" value="PAS"/>
    <property type="match status" value="2"/>
</dbReference>
<keyword evidence="12" id="KW-1185">Reference proteome</keyword>
<dbReference type="CDD" id="cd16922">
    <property type="entry name" value="HATPase_EvgS-ArcB-TorS-like"/>
    <property type="match status" value="1"/>
</dbReference>
<dbReference type="PROSITE" id="PS50109">
    <property type="entry name" value="HIS_KIN"/>
    <property type="match status" value="1"/>
</dbReference>
<dbReference type="CDD" id="cd17546">
    <property type="entry name" value="REC_hyHK_CKI1_RcsC-like"/>
    <property type="match status" value="1"/>
</dbReference>
<dbReference type="InterPro" id="IPR013656">
    <property type="entry name" value="PAS_4"/>
</dbReference>
<feature type="modified residue" description="4-aspartylphosphate" evidence="5">
    <location>
        <position position="861"/>
    </location>
</feature>
<accession>A0ABW2YUH9</accession>
<evidence type="ECO:0000259" key="9">
    <source>
        <dbReference type="PROSITE" id="PS50112"/>
    </source>
</evidence>
<keyword evidence="6" id="KW-0472">Membrane</keyword>
<evidence type="ECO:0000259" key="7">
    <source>
        <dbReference type="PROSITE" id="PS50109"/>
    </source>
</evidence>
<evidence type="ECO:0000259" key="10">
    <source>
        <dbReference type="PROSITE" id="PS50113"/>
    </source>
</evidence>
<dbReference type="Pfam" id="PF00072">
    <property type="entry name" value="Response_reg"/>
    <property type="match status" value="1"/>
</dbReference>
<dbReference type="SMART" id="SM00448">
    <property type="entry name" value="REC"/>
    <property type="match status" value="1"/>
</dbReference>
<dbReference type="Pfam" id="PF00512">
    <property type="entry name" value="HisKA"/>
    <property type="match status" value="1"/>
</dbReference>
<dbReference type="SMART" id="SM00388">
    <property type="entry name" value="HisKA"/>
    <property type="match status" value="1"/>
</dbReference>
<dbReference type="PANTHER" id="PTHR45339:SF1">
    <property type="entry name" value="HYBRID SIGNAL TRANSDUCTION HISTIDINE KINASE J"/>
    <property type="match status" value="1"/>
</dbReference>
<dbReference type="InterPro" id="IPR000700">
    <property type="entry name" value="PAS-assoc_C"/>
</dbReference>
<dbReference type="NCBIfam" id="TIGR00229">
    <property type="entry name" value="sensory_box"/>
    <property type="match status" value="2"/>
</dbReference>
<dbReference type="Gene3D" id="3.30.450.20">
    <property type="entry name" value="PAS domain"/>
    <property type="match status" value="4"/>
</dbReference>
<dbReference type="InterPro" id="IPR035965">
    <property type="entry name" value="PAS-like_dom_sf"/>
</dbReference>
<feature type="domain" description="PAC" evidence="10">
    <location>
        <begin position="113"/>
        <end position="166"/>
    </location>
</feature>
<evidence type="ECO:0000256" key="3">
    <source>
        <dbReference type="ARBA" id="ARBA00022553"/>
    </source>
</evidence>
<dbReference type="Pfam" id="PF08447">
    <property type="entry name" value="PAS_3"/>
    <property type="match status" value="1"/>
</dbReference>
<dbReference type="EC" id="2.7.13.3" evidence="2"/>
<keyword evidence="6" id="KW-0812">Transmembrane</keyword>
<dbReference type="EMBL" id="JBHTHU010000002">
    <property type="protein sequence ID" value="MFD0749530.1"/>
    <property type="molecule type" value="Genomic_DNA"/>
</dbReference>
<dbReference type="SMART" id="SM00387">
    <property type="entry name" value="HATPase_c"/>
    <property type="match status" value="1"/>
</dbReference>
<evidence type="ECO:0000256" key="2">
    <source>
        <dbReference type="ARBA" id="ARBA00012438"/>
    </source>
</evidence>
<dbReference type="InterPro" id="IPR011006">
    <property type="entry name" value="CheY-like_superfamily"/>
</dbReference>
<organism evidence="11 12">
    <name type="scientific">Mucilaginibacter calamicampi</name>
    <dbReference type="NCBI Taxonomy" id="1302352"/>
    <lineage>
        <taxon>Bacteria</taxon>
        <taxon>Pseudomonadati</taxon>
        <taxon>Bacteroidota</taxon>
        <taxon>Sphingobacteriia</taxon>
        <taxon>Sphingobacteriales</taxon>
        <taxon>Sphingobacteriaceae</taxon>
        <taxon>Mucilaginibacter</taxon>
    </lineage>
</organism>
<dbReference type="InterPro" id="IPR036097">
    <property type="entry name" value="HisK_dim/P_sf"/>
</dbReference>
<dbReference type="InterPro" id="IPR013655">
    <property type="entry name" value="PAS_fold_3"/>
</dbReference>
<proteinExistence type="predicted"/>
<comment type="caution">
    <text evidence="11">The sequence shown here is derived from an EMBL/GenBank/DDBJ whole genome shotgun (WGS) entry which is preliminary data.</text>
</comment>
<keyword evidence="6" id="KW-1133">Transmembrane helix</keyword>